<evidence type="ECO:0000259" key="1">
    <source>
        <dbReference type="SMART" id="SM01058"/>
    </source>
</evidence>
<organism evidence="2 3">
    <name type="scientific">Arthrobacter yangruifuii</name>
    <dbReference type="NCBI Taxonomy" id="2606616"/>
    <lineage>
        <taxon>Bacteria</taxon>
        <taxon>Bacillati</taxon>
        <taxon>Actinomycetota</taxon>
        <taxon>Actinomycetes</taxon>
        <taxon>Micrococcales</taxon>
        <taxon>Micrococcaceae</taxon>
        <taxon>Arthrobacter</taxon>
    </lineage>
</organism>
<dbReference type="Proteomes" id="UP000326852">
    <property type="component" value="Unassembled WGS sequence"/>
</dbReference>
<dbReference type="OrthoDB" id="4966216at2"/>
<dbReference type="SUPFAM" id="SSF141259">
    <property type="entry name" value="CarD-like"/>
    <property type="match status" value="1"/>
</dbReference>
<reference evidence="2 3" key="1">
    <citation type="submission" date="2019-08" db="EMBL/GenBank/DDBJ databases">
        <title>Arthrobacter sp. nov., isolated from plateau pika and Tibetan wild ass.</title>
        <authorList>
            <person name="Ge Y."/>
        </authorList>
    </citation>
    <scope>NUCLEOTIDE SEQUENCE [LARGE SCALE GENOMIC DNA]</scope>
    <source>
        <strain evidence="2 3">785</strain>
    </source>
</reference>
<protein>
    <submittedName>
        <fullName evidence="2">CarD family transcriptional regulator</fullName>
    </submittedName>
</protein>
<dbReference type="InterPro" id="IPR052531">
    <property type="entry name" value="CarD-like_regulator"/>
</dbReference>
<dbReference type="PANTHER" id="PTHR38447:SF1">
    <property type="entry name" value="RNA POLYMERASE-BINDING TRANSCRIPTION FACTOR CARD"/>
    <property type="match status" value="1"/>
</dbReference>
<dbReference type="AlphaFoldDB" id="A0A5N6MHK7"/>
<name>A0A5N6MHK7_9MICC</name>
<dbReference type="InterPro" id="IPR003711">
    <property type="entry name" value="CarD-like/TRCF_RID"/>
</dbReference>
<dbReference type="InterPro" id="IPR036101">
    <property type="entry name" value="CarD-like/TRCF_RID_sf"/>
</dbReference>
<dbReference type="Pfam" id="PF02559">
    <property type="entry name" value="CarD_TRCF_RID"/>
    <property type="match status" value="1"/>
</dbReference>
<dbReference type="InterPro" id="IPR048792">
    <property type="entry name" value="CarD_C"/>
</dbReference>
<accession>A0A5N6MHK7</accession>
<feature type="domain" description="CarD-like/TRCF RNAP-interacting" evidence="1">
    <location>
        <begin position="40"/>
        <end position="148"/>
    </location>
</feature>
<dbReference type="EMBL" id="VTFX01000004">
    <property type="protein sequence ID" value="KAD3633002.1"/>
    <property type="molecule type" value="Genomic_DNA"/>
</dbReference>
<dbReference type="InterPro" id="IPR042215">
    <property type="entry name" value="CarD-like_C"/>
</dbReference>
<keyword evidence="3" id="KW-1185">Reference proteome</keyword>
<dbReference type="SMART" id="SM01058">
    <property type="entry name" value="CarD_TRCF"/>
    <property type="match status" value="1"/>
</dbReference>
<proteinExistence type="predicted"/>
<gene>
    <name evidence="2" type="ORF">GD627_09145</name>
</gene>
<evidence type="ECO:0000313" key="3">
    <source>
        <dbReference type="Proteomes" id="UP000326852"/>
    </source>
</evidence>
<dbReference type="Pfam" id="PF21095">
    <property type="entry name" value="CarD_C"/>
    <property type="match status" value="1"/>
</dbReference>
<dbReference type="GO" id="GO:0009303">
    <property type="term" value="P:rRNA transcription"/>
    <property type="evidence" value="ECO:0007669"/>
    <property type="project" value="TreeGrafter"/>
</dbReference>
<dbReference type="Gene3D" id="2.40.10.170">
    <property type="match status" value="1"/>
</dbReference>
<comment type="caution">
    <text evidence="2">The sequence shown here is derived from an EMBL/GenBank/DDBJ whole genome shotgun (WGS) entry which is preliminary data.</text>
</comment>
<dbReference type="PANTHER" id="PTHR38447">
    <property type="entry name" value="TRANSCRIPTION FACTOR YDEB-RELATED"/>
    <property type="match status" value="1"/>
</dbReference>
<evidence type="ECO:0000313" key="2">
    <source>
        <dbReference type="EMBL" id="KAD3633002.1"/>
    </source>
</evidence>
<sequence>MPVLSGAGVPPALKRWLPPASCRAASSVAPGLPPGGSYLPFSEGQVLVHPHHGPAVVMSYQTHPRMQKDCIVLEVQSSRLMVWVPVDQVEHVGLRPVLDGAGLAALFAVLKSPADDEDPQWSRRFKENSEKIATGDPMVIAAVVRNLMLREADRGLSQAEREMLRHARRPLLTEISLALGISEDDAGGRLDAVWSPSDAAA</sequence>
<dbReference type="Gene3D" id="1.20.58.1290">
    <property type="entry name" value="CarD-like, C-terminal domain"/>
    <property type="match status" value="1"/>
</dbReference>